<dbReference type="InterPro" id="IPR036322">
    <property type="entry name" value="WD40_repeat_dom_sf"/>
</dbReference>
<dbReference type="SMART" id="SM00320">
    <property type="entry name" value="WD40"/>
    <property type="match status" value="3"/>
</dbReference>
<evidence type="ECO:0000256" key="2">
    <source>
        <dbReference type="ARBA" id="ARBA00022737"/>
    </source>
</evidence>
<evidence type="ECO:0000256" key="4">
    <source>
        <dbReference type="SAM" id="MobiDB-lite"/>
    </source>
</evidence>
<dbReference type="PROSITE" id="PS50082">
    <property type="entry name" value="WD_REPEATS_2"/>
    <property type="match status" value="1"/>
</dbReference>
<keyword evidence="2" id="KW-0677">Repeat</keyword>
<dbReference type="InterPro" id="IPR039328">
    <property type="entry name" value="WDR89"/>
</dbReference>
<dbReference type="InterPro" id="IPR001680">
    <property type="entry name" value="WD40_rpt"/>
</dbReference>
<evidence type="ECO:0000256" key="1">
    <source>
        <dbReference type="ARBA" id="ARBA00022574"/>
    </source>
</evidence>
<feature type="compositionally biased region" description="Acidic residues" evidence="4">
    <location>
        <begin position="9"/>
        <end position="20"/>
    </location>
</feature>
<comment type="caution">
    <text evidence="5">The sequence shown here is derived from an EMBL/GenBank/DDBJ whole genome shotgun (WGS) entry which is preliminary data.</text>
</comment>
<organism evidence="5 6">
    <name type="scientific">Chara braunii</name>
    <name type="common">Braun's stonewort</name>
    <dbReference type="NCBI Taxonomy" id="69332"/>
    <lineage>
        <taxon>Eukaryota</taxon>
        <taxon>Viridiplantae</taxon>
        <taxon>Streptophyta</taxon>
        <taxon>Charophyceae</taxon>
        <taxon>Charales</taxon>
        <taxon>Characeae</taxon>
        <taxon>Chara</taxon>
    </lineage>
</organism>
<keyword evidence="1 3" id="KW-0853">WD repeat</keyword>
<gene>
    <name evidence="5" type="ORF">CBR_g34279</name>
</gene>
<dbReference type="OrthoDB" id="25131at2759"/>
<sequence>MPHIRFADDDGSNPEDDQGMDLEMPREEDPASTAMAAAVHPSFLPPSSSPSFPLPCPSPSPSPSLSASTFRPSDGAQALHAVKTIQTAYGPSDDPTYVFDLACNGDGSLLAASLSTHEIKIYTYASGDFLSTLHGHEGTITDLCFPDPGNLHMLASCASDGTVRLWDTRSNQQCLQWTAEGKEEFESLSFGGTTGNLLVAGANAKVIFWDTRSRKTVACLEECHMEPVTQVKTNQGGSPHNRT</sequence>
<dbReference type="Gramene" id="GBG62907">
    <property type="protein sequence ID" value="GBG62907"/>
    <property type="gene ID" value="CBR_g34279"/>
</dbReference>
<dbReference type="Proteomes" id="UP000265515">
    <property type="component" value="Unassembled WGS sequence"/>
</dbReference>
<dbReference type="Gene3D" id="2.130.10.10">
    <property type="entry name" value="YVTN repeat-like/Quinoprotein amine dehydrogenase"/>
    <property type="match status" value="1"/>
</dbReference>
<dbReference type="PROSITE" id="PS50294">
    <property type="entry name" value="WD_REPEATS_REGION"/>
    <property type="match status" value="1"/>
</dbReference>
<dbReference type="PANTHER" id="PTHR22889">
    <property type="entry name" value="WD REPEAT-CONTAINING PROTEIN 89"/>
    <property type="match status" value="1"/>
</dbReference>
<dbReference type="AlphaFoldDB" id="A0A388JYQ9"/>
<proteinExistence type="predicted"/>
<dbReference type="InterPro" id="IPR015943">
    <property type="entry name" value="WD40/YVTN_repeat-like_dom_sf"/>
</dbReference>
<dbReference type="PANTHER" id="PTHR22889:SF0">
    <property type="entry name" value="WD REPEAT-CONTAINING PROTEIN 89"/>
    <property type="match status" value="1"/>
</dbReference>
<dbReference type="EMBL" id="BFEA01000033">
    <property type="protein sequence ID" value="GBG62907.1"/>
    <property type="molecule type" value="Genomic_DNA"/>
</dbReference>
<dbReference type="PROSITE" id="PS00678">
    <property type="entry name" value="WD_REPEATS_1"/>
    <property type="match status" value="1"/>
</dbReference>
<evidence type="ECO:0000313" key="5">
    <source>
        <dbReference type="EMBL" id="GBG62907.1"/>
    </source>
</evidence>
<keyword evidence="6" id="KW-1185">Reference proteome</keyword>
<feature type="region of interest" description="Disordered" evidence="4">
    <location>
        <begin position="1"/>
        <end position="72"/>
    </location>
</feature>
<evidence type="ECO:0000313" key="6">
    <source>
        <dbReference type="Proteomes" id="UP000265515"/>
    </source>
</evidence>
<evidence type="ECO:0000256" key="3">
    <source>
        <dbReference type="PROSITE-ProRule" id="PRU00221"/>
    </source>
</evidence>
<protein>
    <submittedName>
        <fullName evidence="5">Uncharacterized protein</fullName>
    </submittedName>
</protein>
<dbReference type="Pfam" id="PF00400">
    <property type="entry name" value="WD40"/>
    <property type="match status" value="1"/>
</dbReference>
<accession>A0A388JYQ9</accession>
<dbReference type="InterPro" id="IPR019775">
    <property type="entry name" value="WD40_repeat_CS"/>
</dbReference>
<dbReference type="SUPFAM" id="SSF50978">
    <property type="entry name" value="WD40 repeat-like"/>
    <property type="match status" value="1"/>
</dbReference>
<dbReference type="STRING" id="69332.A0A388JYQ9"/>
<feature type="repeat" description="WD" evidence="3">
    <location>
        <begin position="133"/>
        <end position="176"/>
    </location>
</feature>
<reference evidence="5 6" key="1">
    <citation type="journal article" date="2018" name="Cell">
        <title>The Chara Genome: Secondary Complexity and Implications for Plant Terrestrialization.</title>
        <authorList>
            <person name="Nishiyama T."/>
            <person name="Sakayama H."/>
            <person name="Vries J.D."/>
            <person name="Buschmann H."/>
            <person name="Saint-Marcoux D."/>
            <person name="Ullrich K.K."/>
            <person name="Haas F.B."/>
            <person name="Vanderstraeten L."/>
            <person name="Becker D."/>
            <person name="Lang D."/>
            <person name="Vosolsobe S."/>
            <person name="Rombauts S."/>
            <person name="Wilhelmsson P.K.I."/>
            <person name="Janitza P."/>
            <person name="Kern R."/>
            <person name="Heyl A."/>
            <person name="Rumpler F."/>
            <person name="Villalobos L.I.A.C."/>
            <person name="Clay J.M."/>
            <person name="Skokan R."/>
            <person name="Toyoda A."/>
            <person name="Suzuki Y."/>
            <person name="Kagoshima H."/>
            <person name="Schijlen E."/>
            <person name="Tajeshwar N."/>
            <person name="Catarino B."/>
            <person name="Hetherington A.J."/>
            <person name="Saltykova A."/>
            <person name="Bonnot C."/>
            <person name="Breuninger H."/>
            <person name="Symeonidi A."/>
            <person name="Radhakrishnan G.V."/>
            <person name="Van Nieuwerburgh F."/>
            <person name="Deforce D."/>
            <person name="Chang C."/>
            <person name="Karol K.G."/>
            <person name="Hedrich R."/>
            <person name="Ulvskov P."/>
            <person name="Glockner G."/>
            <person name="Delwiche C.F."/>
            <person name="Petrasek J."/>
            <person name="Van de Peer Y."/>
            <person name="Friml J."/>
            <person name="Beilby M."/>
            <person name="Dolan L."/>
            <person name="Kohara Y."/>
            <person name="Sugano S."/>
            <person name="Fujiyama A."/>
            <person name="Delaux P.-M."/>
            <person name="Quint M."/>
            <person name="TheiBen G."/>
            <person name="Hagemann M."/>
            <person name="Harholt J."/>
            <person name="Dunand C."/>
            <person name="Zachgo S."/>
            <person name="Langdale J."/>
            <person name="Maumus F."/>
            <person name="Straeten D.V.D."/>
            <person name="Gould S.B."/>
            <person name="Rensing S.A."/>
        </authorList>
    </citation>
    <scope>NUCLEOTIDE SEQUENCE [LARGE SCALE GENOMIC DNA]</scope>
    <source>
        <strain evidence="5 6">S276</strain>
    </source>
</reference>
<feature type="compositionally biased region" description="Pro residues" evidence="4">
    <location>
        <begin position="43"/>
        <end position="62"/>
    </location>
</feature>
<name>A0A388JYQ9_CHABU</name>